<comment type="caution">
    <text evidence="2">The sequence shown here is derived from an EMBL/GenBank/DDBJ whole genome shotgun (WGS) entry which is preliminary data.</text>
</comment>
<accession>A0A433D843</accession>
<dbReference type="PANTHER" id="PTHR24413">
    <property type="entry name" value="SPECKLE-TYPE POZ PROTEIN"/>
    <property type="match status" value="1"/>
</dbReference>
<proteinExistence type="predicted"/>
<evidence type="ECO:0000259" key="1">
    <source>
        <dbReference type="PROSITE" id="PS50097"/>
    </source>
</evidence>
<dbReference type="Proteomes" id="UP000268093">
    <property type="component" value="Unassembled WGS sequence"/>
</dbReference>
<keyword evidence="3" id="KW-1185">Reference proteome</keyword>
<dbReference type="PROSITE" id="PS50097">
    <property type="entry name" value="BTB"/>
    <property type="match status" value="1"/>
</dbReference>
<sequence>MLRDRVEEVRGAPVRDKTKMLYEEAWRATAEPMSPVPPIRRSFAAVDIGKERLRQMTCRTKPPTVSYPKLAITYVNMADKTVKTDFSFSWVFGKLCDLKEKEYISCTAYTPANDGWSLQFYPASHRNGKKSSTKGFVAAFVTAEQNLMGDFRVRPNVEIKLRCWSASSKKLLAKKTFARCNFIPSRASLGASNFSKREILIQPPGDEGITIEAKLSYEMPANKPLETLFELMMNNRTLDVNFNVSGQIIKADKNIITSRCDYFKAMIESQTKGKNATIEITDTTAPCFKAMLWFLYSDFLDPDRFAGATLRDLYCLSDKYQISELTAKVENRILQELIPATALEILFDWVYVYPPLKESVIEYVLKNVNAIRNCENFKEVMERCKEVEVFRELVTKLIEIL</sequence>
<dbReference type="AlphaFoldDB" id="A0A433D843"/>
<name>A0A433D843_9FUNG</name>
<evidence type="ECO:0000313" key="3">
    <source>
        <dbReference type="Proteomes" id="UP000268093"/>
    </source>
</evidence>
<dbReference type="SMART" id="SM00225">
    <property type="entry name" value="BTB"/>
    <property type="match status" value="1"/>
</dbReference>
<dbReference type="InterPro" id="IPR000210">
    <property type="entry name" value="BTB/POZ_dom"/>
</dbReference>
<dbReference type="InterPro" id="IPR011333">
    <property type="entry name" value="SKP1/BTB/POZ_sf"/>
</dbReference>
<reference evidence="2 3" key="1">
    <citation type="journal article" date="2018" name="New Phytol.">
        <title>Phylogenomics of Endogonaceae and evolution of mycorrhizas within Mucoromycota.</title>
        <authorList>
            <person name="Chang Y."/>
            <person name="Desiro A."/>
            <person name="Na H."/>
            <person name="Sandor L."/>
            <person name="Lipzen A."/>
            <person name="Clum A."/>
            <person name="Barry K."/>
            <person name="Grigoriev I.V."/>
            <person name="Martin F.M."/>
            <person name="Stajich J.E."/>
            <person name="Smith M.E."/>
            <person name="Bonito G."/>
            <person name="Spatafora J.W."/>
        </authorList>
    </citation>
    <scope>NUCLEOTIDE SEQUENCE [LARGE SCALE GENOMIC DNA]</scope>
    <source>
        <strain evidence="2 3">GMNB39</strain>
    </source>
</reference>
<dbReference type="OrthoDB" id="2435102at2759"/>
<gene>
    <name evidence="2" type="ORF">BC936DRAFT_146205</name>
</gene>
<evidence type="ECO:0000313" key="2">
    <source>
        <dbReference type="EMBL" id="RUP47036.1"/>
    </source>
</evidence>
<organism evidence="2 3">
    <name type="scientific">Jimgerdemannia flammicorona</name>
    <dbReference type="NCBI Taxonomy" id="994334"/>
    <lineage>
        <taxon>Eukaryota</taxon>
        <taxon>Fungi</taxon>
        <taxon>Fungi incertae sedis</taxon>
        <taxon>Mucoromycota</taxon>
        <taxon>Mucoromycotina</taxon>
        <taxon>Endogonomycetes</taxon>
        <taxon>Endogonales</taxon>
        <taxon>Endogonaceae</taxon>
        <taxon>Jimgerdemannia</taxon>
    </lineage>
</organism>
<dbReference type="Gene3D" id="3.30.710.10">
    <property type="entry name" value="Potassium Channel Kv1.1, Chain A"/>
    <property type="match status" value="1"/>
</dbReference>
<dbReference type="SUPFAM" id="SSF54695">
    <property type="entry name" value="POZ domain"/>
    <property type="match status" value="1"/>
</dbReference>
<protein>
    <recommendedName>
        <fullName evidence="1">BTB domain-containing protein</fullName>
    </recommendedName>
</protein>
<dbReference type="Pfam" id="PF00651">
    <property type="entry name" value="BTB"/>
    <property type="match status" value="1"/>
</dbReference>
<feature type="domain" description="BTB" evidence="1">
    <location>
        <begin position="238"/>
        <end position="304"/>
    </location>
</feature>
<dbReference type="EMBL" id="RBNI01005036">
    <property type="protein sequence ID" value="RUP47036.1"/>
    <property type="molecule type" value="Genomic_DNA"/>
</dbReference>